<evidence type="ECO:0000256" key="2">
    <source>
        <dbReference type="ARBA" id="ARBA00010349"/>
    </source>
</evidence>
<dbReference type="InterPro" id="IPR003210">
    <property type="entry name" value="Signal_recog_particle_SRP14"/>
</dbReference>
<evidence type="ECO:0000313" key="8">
    <source>
        <dbReference type="EMBL" id="KAG0256186.1"/>
    </source>
</evidence>
<dbReference type="OrthoDB" id="19209at2759"/>
<dbReference type="SUPFAM" id="SSF54762">
    <property type="entry name" value="Signal recognition particle alu RNA binding heterodimer, SRP9/14"/>
    <property type="match status" value="1"/>
</dbReference>
<gene>
    <name evidence="8" type="primary">SRP14</name>
    <name evidence="8" type="ORF">BG011_004712</name>
</gene>
<dbReference type="GO" id="GO:0006614">
    <property type="term" value="P:SRP-dependent cotranslational protein targeting to membrane"/>
    <property type="evidence" value="ECO:0007669"/>
    <property type="project" value="UniProtKB-UniRule"/>
</dbReference>
<comment type="function">
    <text evidence="7">Component of the signal recognition particle (SRP) complex, a ribonucleoprotein complex that mediates the cotranslational targeting of secretory and membrane proteins to the endoplasmic reticulum (ER).</text>
</comment>
<evidence type="ECO:0000256" key="5">
    <source>
        <dbReference type="ARBA" id="ARBA00023135"/>
    </source>
</evidence>
<sequence>MLLDNDKFLTLMSKAFEDSKASNSVYLTMKRNSYTTRKIRAQEEAAERSSGDTVMKADEQDKEYPTLVRLTCGTKTKLSTQVQPQDLDRFMVQYTNIIKINMDALKKKDRKKAAKAKKAKKATA</sequence>
<evidence type="ECO:0000313" key="9">
    <source>
        <dbReference type="Proteomes" id="UP000726737"/>
    </source>
</evidence>
<dbReference type="Gene3D" id="3.30.720.10">
    <property type="entry name" value="Signal recognition particle alu RNA binding heterodimer, srp9/1"/>
    <property type="match status" value="1"/>
</dbReference>
<keyword evidence="9" id="KW-1185">Reference proteome</keyword>
<dbReference type="AlphaFoldDB" id="A0A9P6PZG7"/>
<keyword evidence="3 7" id="KW-0963">Cytoplasm</keyword>
<evidence type="ECO:0000256" key="1">
    <source>
        <dbReference type="ARBA" id="ARBA00004496"/>
    </source>
</evidence>
<comment type="subunit">
    <text evidence="7">Component of a fungal signal recognition particle (SRP) complex that consists of a 7SL RNA molecule (scR1) and at least six protein subunits: SRP72, SRP68, SRP54, SEC65, SRP21 and SRP14.</text>
</comment>
<dbReference type="InterPro" id="IPR009018">
    <property type="entry name" value="Signal_recog_particle_SRP9/14"/>
</dbReference>
<evidence type="ECO:0000256" key="6">
    <source>
        <dbReference type="ARBA" id="ARBA00023274"/>
    </source>
</evidence>
<dbReference type="PANTHER" id="PTHR12013">
    <property type="entry name" value="SIGNAL RECOGNITION PARTICLE 14 KD PROTEIN"/>
    <property type="match status" value="1"/>
</dbReference>
<keyword evidence="4 7" id="KW-0694">RNA-binding</keyword>
<dbReference type="Proteomes" id="UP000726737">
    <property type="component" value="Unassembled WGS sequence"/>
</dbReference>
<dbReference type="GO" id="GO:0008312">
    <property type="term" value="F:7S RNA binding"/>
    <property type="evidence" value="ECO:0007669"/>
    <property type="project" value="UniProtKB-UniRule"/>
</dbReference>
<comment type="caution">
    <text evidence="8">The sequence shown here is derived from an EMBL/GenBank/DDBJ whole genome shotgun (WGS) entry which is preliminary data.</text>
</comment>
<keyword evidence="6 7" id="KW-0687">Ribonucleoprotein</keyword>
<proteinExistence type="inferred from homology"/>
<organism evidence="8 9">
    <name type="scientific">Mortierella polycephala</name>
    <dbReference type="NCBI Taxonomy" id="41804"/>
    <lineage>
        <taxon>Eukaryota</taxon>
        <taxon>Fungi</taxon>
        <taxon>Fungi incertae sedis</taxon>
        <taxon>Mucoromycota</taxon>
        <taxon>Mortierellomycotina</taxon>
        <taxon>Mortierellomycetes</taxon>
        <taxon>Mortierellales</taxon>
        <taxon>Mortierellaceae</taxon>
        <taxon>Mortierella</taxon>
    </lineage>
</organism>
<evidence type="ECO:0000256" key="4">
    <source>
        <dbReference type="ARBA" id="ARBA00022884"/>
    </source>
</evidence>
<protein>
    <recommendedName>
        <fullName evidence="7">Signal recognition particle subunit SRP14</fullName>
    </recommendedName>
    <alternativeName>
        <fullName evidence="7">Signal recognition particle 14 kDa protein</fullName>
    </alternativeName>
</protein>
<comment type="similarity">
    <text evidence="2 7">Belongs to the SRP14 family.</text>
</comment>
<evidence type="ECO:0000256" key="3">
    <source>
        <dbReference type="ARBA" id="ARBA00022490"/>
    </source>
</evidence>
<accession>A0A9P6PZG7</accession>
<dbReference type="Pfam" id="PF02290">
    <property type="entry name" value="SRP14"/>
    <property type="match status" value="1"/>
</dbReference>
<name>A0A9P6PZG7_9FUNG</name>
<dbReference type="GO" id="GO:0005786">
    <property type="term" value="C:signal recognition particle, endoplasmic reticulum targeting"/>
    <property type="evidence" value="ECO:0007669"/>
    <property type="project" value="UniProtKB-UniRule"/>
</dbReference>
<keyword evidence="5 7" id="KW-0733">Signal recognition particle</keyword>
<dbReference type="GO" id="GO:0030942">
    <property type="term" value="F:endoplasmic reticulum signal peptide binding"/>
    <property type="evidence" value="ECO:0007669"/>
    <property type="project" value="UniProtKB-UniRule"/>
</dbReference>
<comment type="subcellular location">
    <subcellularLocation>
        <location evidence="1 7">Cytoplasm</location>
    </subcellularLocation>
</comment>
<dbReference type="EMBL" id="JAAAJA010000312">
    <property type="protein sequence ID" value="KAG0256186.1"/>
    <property type="molecule type" value="Genomic_DNA"/>
</dbReference>
<reference evidence="8" key="1">
    <citation type="journal article" date="2020" name="Fungal Divers.">
        <title>Resolving the Mortierellaceae phylogeny through synthesis of multi-gene phylogenetics and phylogenomics.</title>
        <authorList>
            <person name="Vandepol N."/>
            <person name="Liber J."/>
            <person name="Desiro A."/>
            <person name="Na H."/>
            <person name="Kennedy M."/>
            <person name="Barry K."/>
            <person name="Grigoriev I.V."/>
            <person name="Miller A.N."/>
            <person name="O'Donnell K."/>
            <person name="Stajich J.E."/>
            <person name="Bonito G."/>
        </authorList>
    </citation>
    <scope>NUCLEOTIDE SEQUENCE</scope>
    <source>
        <strain evidence="8">KOD948</strain>
    </source>
</reference>
<evidence type="ECO:0000256" key="7">
    <source>
        <dbReference type="RuleBase" id="RU368100"/>
    </source>
</evidence>